<evidence type="ECO:0000313" key="2">
    <source>
        <dbReference type="Proteomes" id="UP000309061"/>
    </source>
</evidence>
<sequence length="243" mass="27247">MIDATPDRPVAFGFKMMWFAIRDATPEAVLKALGFADSKPANWATGLHLAAGREHWVFISPPLDRWVFIAGGIWMPHPARGSEWLDGTGRKFDALIGRLLPHFSDVQFFGSYRVTGFVAWMRAIDGKVFRASAFNDSECWENVGAQTPEEAQLQFADLSALPLSEVNDALFSEEEAREERREALQQQGLSHAETRKLVPYATPDEIDLLRLAALWSLDPSSLEEEDHEAGTGFLVRFPPEWVS</sequence>
<reference evidence="1 2" key="1">
    <citation type="submission" date="2019-11" db="EMBL/GenBank/DDBJ databases">
        <title>The genome sequence of Methylocystis heyeri.</title>
        <authorList>
            <person name="Oshkin I.Y."/>
            <person name="Miroshnikov K."/>
            <person name="Dedysh S.N."/>
        </authorList>
    </citation>
    <scope>NUCLEOTIDE SEQUENCE [LARGE SCALE GENOMIC DNA]</scope>
    <source>
        <strain evidence="1 2">H2</strain>
    </source>
</reference>
<organism evidence="1 2">
    <name type="scientific">Methylocystis heyeri</name>
    <dbReference type="NCBI Taxonomy" id="391905"/>
    <lineage>
        <taxon>Bacteria</taxon>
        <taxon>Pseudomonadati</taxon>
        <taxon>Pseudomonadota</taxon>
        <taxon>Alphaproteobacteria</taxon>
        <taxon>Hyphomicrobiales</taxon>
        <taxon>Methylocystaceae</taxon>
        <taxon>Methylocystis</taxon>
    </lineage>
</organism>
<dbReference type="AlphaFoldDB" id="A0A6B8KJY3"/>
<dbReference type="OrthoDB" id="8859217at2"/>
<gene>
    <name evidence="1" type="ORF">H2LOC_015145</name>
</gene>
<keyword evidence="2" id="KW-1185">Reference proteome</keyword>
<dbReference type="RefSeq" id="WP_136497806.1">
    <property type="nucleotide sequence ID" value="NZ_CP046052.1"/>
</dbReference>
<protein>
    <submittedName>
        <fullName evidence="1">Uncharacterized protein</fullName>
    </submittedName>
</protein>
<accession>A0A6B8KJY3</accession>
<proteinExistence type="predicted"/>
<name>A0A6B8KJY3_9HYPH</name>
<evidence type="ECO:0000313" key="1">
    <source>
        <dbReference type="EMBL" id="QGM46920.1"/>
    </source>
</evidence>
<dbReference type="EMBL" id="CP046052">
    <property type="protein sequence ID" value="QGM46920.1"/>
    <property type="molecule type" value="Genomic_DNA"/>
</dbReference>
<dbReference type="KEGG" id="mhey:H2LOC_015145"/>
<dbReference type="Proteomes" id="UP000309061">
    <property type="component" value="Chromosome"/>
</dbReference>